<gene>
    <name evidence="7" type="ORF">PFICI_00559</name>
</gene>
<dbReference type="InterPro" id="IPR041472">
    <property type="entry name" value="BL00235/CARNS1_N"/>
</dbReference>
<reference evidence="8" key="1">
    <citation type="journal article" date="2015" name="BMC Genomics">
        <title>Genomic and transcriptomic analysis of the endophytic fungus Pestalotiopsis fici reveals its lifestyle and high potential for synthesis of natural products.</title>
        <authorList>
            <person name="Wang X."/>
            <person name="Zhang X."/>
            <person name="Liu L."/>
            <person name="Xiang M."/>
            <person name="Wang W."/>
            <person name="Sun X."/>
            <person name="Che Y."/>
            <person name="Guo L."/>
            <person name="Liu G."/>
            <person name="Guo L."/>
            <person name="Wang C."/>
            <person name="Yin W.B."/>
            <person name="Stadler M."/>
            <person name="Zhang X."/>
            <person name="Liu X."/>
        </authorList>
    </citation>
    <scope>NUCLEOTIDE SEQUENCE [LARGE SCALE GENOMIC DNA]</scope>
    <source>
        <strain evidence="8">W106-1 / CGMCC3.15140</strain>
    </source>
</reference>
<dbReference type="GeneID" id="19265572"/>
<dbReference type="Gene3D" id="3.30.1490.20">
    <property type="entry name" value="ATP-grasp fold, A domain"/>
    <property type="match status" value="1"/>
</dbReference>
<accession>W3XNB0</accession>
<dbReference type="Gene3D" id="3.40.50.20">
    <property type="match status" value="1"/>
</dbReference>
<proteinExistence type="predicted"/>
<name>W3XNB0_PESFW</name>
<dbReference type="Proteomes" id="UP000030651">
    <property type="component" value="Unassembled WGS sequence"/>
</dbReference>
<dbReference type="PANTHER" id="PTHR43585">
    <property type="entry name" value="FUMIPYRROLE BIOSYNTHESIS PROTEIN C"/>
    <property type="match status" value="1"/>
</dbReference>
<evidence type="ECO:0000313" key="7">
    <source>
        <dbReference type="EMBL" id="ETS86731.1"/>
    </source>
</evidence>
<evidence type="ECO:0000256" key="2">
    <source>
        <dbReference type="ARBA" id="ARBA00022741"/>
    </source>
</evidence>
<dbReference type="EMBL" id="KI912109">
    <property type="protein sequence ID" value="ETS86731.1"/>
    <property type="molecule type" value="Genomic_DNA"/>
</dbReference>
<dbReference type="GO" id="GO:0046872">
    <property type="term" value="F:metal ion binding"/>
    <property type="evidence" value="ECO:0007669"/>
    <property type="project" value="InterPro"/>
</dbReference>
<dbReference type="Gene3D" id="3.30.470.20">
    <property type="entry name" value="ATP-grasp fold, B domain"/>
    <property type="match status" value="1"/>
</dbReference>
<dbReference type="InterPro" id="IPR052032">
    <property type="entry name" value="ATP-dep_AA_Ligase"/>
</dbReference>
<evidence type="ECO:0000256" key="4">
    <source>
        <dbReference type="PROSITE-ProRule" id="PRU00409"/>
    </source>
</evidence>
<dbReference type="RefSeq" id="XP_007827331.1">
    <property type="nucleotide sequence ID" value="XM_007829140.1"/>
</dbReference>
<dbReference type="InParanoid" id="W3XNB0"/>
<dbReference type="eggNOG" id="ENOG502QT0U">
    <property type="taxonomic scope" value="Eukaryota"/>
</dbReference>
<keyword evidence="8" id="KW-1185">Reference proteome</keyword>
<evidence type="ECO:0000256" key="3">
    <source>
        <dbReference type="ARBA" id="ARBA00022840"/>
    </source>
</evidence>
<dbReference type="PANTHER" id="PTHR43585:SF2">
    <property type="entry name" value="ATP-GRASP ENZYME FSQD"/>
    <property type="match status" value="1"/>
</dbReference>
<protein>
    <recommendedName>
        <fullName evidence="6">ATP-grasp domain-containing protein</fullName>
    </recommendedName>
</protein>
<evidence type="ECO:0000256" key="1">
    <source>
        <dbReference type="ARBA" id="ARBA00022598"/>
    </source>
</evidence>
<dbReference type="STRING" id="1229662.W3XNB0"/>
<organism evidence="7 8">
    <name type="scientific">Pestalotiopsis fici (strain W106-1 / CGMCC3.15140)</name>
    <dbReference type="NCBI Taxonomy" id="1229662"/>
    <lineage>
        <taxon>Eukaryota</taxon>
        <taxon>Fungi</taxon>
        <taxon>Dikarya</taxon>
        <taxon>Ascomycota</taxon>
        <taxon>Pezizomycotina</taxon>
        <taxon>Sordariomycetes</taxon>
        <taxon>Xylariomycetidae</taxon>
        <taxon>Amphisphaeriales</taxon>
        <taxon>Sporocadaceae</taxon>
        <taxon>Pestalotiopsis</taxon>
    </lineage>
</organism>
<keyword evidence="3 4" id="KW-0067">ATP-binding</keyword>
<dbReference type="OMA" id="GAQYHMQ"/>
<feature type="domain" description="ATP-grasp" evidence="6">
    <location>
        <begin position="284"/>
        <end position="535"/>
    </location>
</feature>
<dbReference type="InterPro" id="IPR013815">
    <property type="entry name" value="ATP_grasp_subdomain_1"/>
</dbReference>
<dbReference type="GO" id="GO:0016874">
    <property type="term" value="F:ligase activity"/>
    <property type="evidence" value="ECO:0007669"/>
    <property type="project" value="UniProtKB-KW"/>
</dbReference>
<dbReference type="GO" id="GO:0005524">
    <property type="term" value="F:ATP binding"/>
    <property type="evidence" value="ECO:0007669"/>
    <property type="project" value="UniProtKB-UniRule"/>
</dbReference>
<dbReference type="KEGG" id="pfy:PFICI_00559"/>
<dbReference type="SUPFAM" id="SSF56059">
    <property type="entry name" value="Glutathione synthetase ATP-binding domain-like"/>
    <property type="match status" value="1"/>
</dbReference>
<sequence length="549" mass="59667">MAIIDLDQGRRPSHNGFTDNSELATQDAKDILIVNEVERWNPFGDGGISVIHVSVGVSSPESLSRLESTLKTLSPPTGNSEPSPKGVLPLGVPDEQEVVQLRAQLLVEISKQVVQVPRHEVGLLLFIPSKPGHLVRSDILEIRLTDLADAALKSAASALFISSNAVLDPAALGREFENRLSFPIIQPGQRPRKTLALVGSVRKPLVGLGFFRAARALNIGIVQLDRPNHWTSTPEYASWVEAQLPIDRTPDDGLASRIVDAIKGYNKPVEGLVSFFEPLQVGTARAAKELGLPAPPASAFEIATDKQRTSAFQGNAAYRVSSLKEALETVEQHPQLSYPLIVKPCSGRGSEGVFRLDNEADLVQAFDSIDFSRHGAEVVIEPFCDGPEVDANLVLSDGELLFFETSDDLPKDADAASKQDGDLQTFIELANVMPSALPHDEVEILKNSLHQSLVRLGFRTGFYHLQARVQRSRAKYVTNLDGITDLASNDLIEATVEPSAWLLEINARPPGLQESWASRSTYGIDFWGSSAALRPGRPERHGTSPFASV</sequence>
<keyword evidence="1" id="KW-0436">Ligase</keyword>
<dbReference type="HOGENOM" id="CLU_496148_0_0_1"/>
<dbReference type="Pfam" id="PF18130">
    <property type="entry name" value="ATPgrasp_N"/>
    <property type="match status" value="1"/>
</dbReference>
<dbReference type="Pfam" id="PF13535">
    <property type="entry name" value="ATP-grasp_4"/>
    <property type="match status" value="1"/>
</dbReference>
<dbReference type="AlphaFoldDB" id="W3XNB0"/>
<feature type="region of interest" description="Disordered" evidence="5">
    <location>
        <begin position="1"/>
        <end position="22"/>
    </location>
</feature>
<evidence type="ECO:0000256" key="5">
    <source>
        <dbReference type="SAM" id="MobiDB-lite"/>
    </source>
</evidence>
<dbReference type="PROSITE" id="PS50975">
    <property type="entry name" value="ATP_GRASP"/>
    <property type="match status" value="1"/>
</dbReference>
<dbReference type="OrthoDB" id="434648at2759"/>
<evidence type="ECO:0000313" key="8">
    <source>
        <dbReference type="Proteomes" id="UP000030651"/>
    </source>
</evidence>
<dbReference type="InterPro" id="IPR011761">
    <property type="entry name" value="ATP-grasp"/>
</dbReference>
<evidence type="ECO:0000259" key="6">
    <source>
        <dbReference type="PROSITE" id="PS50975"/>
    </source>
</evidence>
<keyword evidence="2 4" id="KW-0547">Nucleotide-binding</keyword>